<dbReference type="EMBL" id="CP011542">
    <property type="protein sequence ID" value="AKK06310.1"/>
    <property type="molecule type" value="Genomic_DNA"/>
</dbReference>
<accession>A0A0G3H0M0</accession>
<keyword evidence="2" id="KW-1185">Reference proteome</keyword>
<sequence length="111" mass="12051">MTIEYGERGDTTFAITIFSQEDSAPNHTWKTVKLILHGVHSFRLVKHENVCGNLISNGITVVEDSGVIGLDLGEVEPPPRTKCELTASDCFVLGTRLDFVVTGETPSTSTT</sequence>
<gene>
    <name evidence="1" type="ORF">CMUST_09970</name>
</gene>
<evidence type="ECO:0000313" key="2">
    <source>
        <dbReference type="Proteomes" id="UP000035199"/>
    </source>
</evidence>
<dbReference type="PATRIC" id="fig|571915.4.peg.2116"/>
<dbReference type="Proteomes" id="UP000035199">
    <property type="component" value="Chromosome"/>
</dbReference>
<proteinExistence type="predicted"/>
<dbReference type="AlphaFoldDB" id="A0A0G3H0M0"/>
<dbReference type="RefSeq" id="WP_047262363.1">
    <property type="nucleotide sequence ID" value="NZ_CP011542.1"/>
</dbReference>
<reference evidence="1 2" key="1">
    <citation type="journal article" date="2015" name="Genome Announc.">
        <title>Complete Genome Sequence of the Type Strain Corynebacterium mustelae DSM 45274, Isolated from Various Tissues of a Male Ferret with Lethal Sepsis.</title>
        <authorList>
            <person name="Ruckert C."/>
            <person name="Eimer J."/>
            <person name="Winkler A."/>
            <person name="Tauch A."/>
        </authorList>
    </citation>
    <scope>NUCLEOTIDE SEQUENCE [LARGE SCALE GENOMIC DNA]</scope>
    <source>
        <strain evidence="1 2">DSM 45274</strain>
    </source>
</reference>
<name>A0A0G3H0M0_9CORY</name>
<organism evidence="1 2">
    <name type="scientific">Corynebacterium mustelae</name>
    <dbReference type="NCBI Taxonomy" id="571915"/>
    <lineage>
        <taxon>Bacteria</taxon>
        <taxon>Bacillati</taxon>
        <taxon>Actinomycetota</taxon>
        <taxon>Actinomycetes</taxon>
        <taxon>Mycobacteriales</taxon>
        <taxon>Corynebacteriaceae</taxon>
        <taxon>Corynebacterium</taxon>
    </lineage>
</organism>
<reference evidence="2" key="2">
    <citation type="submission" date="2015-05" db="EMBL/GenBank/DDBJ databases">
        <title>Complete genome sequence of Corynebacterium mustelae DSM 45274, isolated from various tissues of a male ferret with lethal sepsis.</title>
        <authorList>
            <person name="Ruckert C."/>
            <person name="Albersmeier A."/>
            <person name="Winkler A."/>
            <person name="Tauch A."/>
        </authorList>
    </citation>
    <scope>NUCLEOTIDE SEQUENCE [LARGE SCALE GENOMIC DNA]</scope>
    <source>
        <strain evidence="2">DSM 45274</strain>
    </source>
</reference>
<evidence type="ECO:0000313" key="1">
    <source>
        <dbReference type="EMBL" id="AKK06310.1"/>
    </source>
</evidence>
<dbReference type="KEGG" id="cmv:CMUST_09970"/>
<protein>
    <submittedName>
        <fullName evidence="1">Uncharacterized protein</fullName>
    </submittedName>
</protein>